<evidence type="ECO:0000313" key="1">
    <source>
        <dbReference type="EMBL" id="GIY25258.1"/>
    </source>
</evidence>
<proteinExistence type="predicted"/>
<dbReference type="AlphaFoldDB" id="A0AAV4RTL5"/>
<comment type="caution">
    <text evidence="1">The sequence shown here is derived from an EMBL/GenBank/DDBJ whole genome shotgun (WGS) entry which is preliminary data.</text>
</comment>
<name>A0AAV4RTL5_CAEEX</name>
<dbReference type="EMBL" id="BPLR01008507">
    <property type="protein sequence ID" value="GIY25258.1"/>
    <property type="molecule type" value="Genomic_DNA"/>
</dbReference>
<dbReference type="Proteomes" id="UP001054945">
    <property type="component" value="Unassembled WGS sequence"/>
</dbReference>
<keyword evidence="2" id="KW-1185">Reference proteome</keyword>
<accession>A0AAV4RTL5</accession>
<sequence length="72" mass="8484">MSLIKTRNRPFETNILPDFPARKSQHDFLIRPLRRAVRKFTSLQKLNRLILKVVGGFEEGQILFYSFHNAVL</sequence>
<reference evidence="1 2" key="1">
    <citation type="submission" date="2021-06" db="EMBL/GenBank/DDBJ databases">
        <title>Caerostris extrusa draft genome.</title>
        <authorList>
            <person name="Kono N."/>
            <person name="Arakawa K."/>
        </authorList>
    </citation>
    <scope>NUCLEOTIDE SEQUENCE [LARGE SCALE GENOMIC DNA]</scope>
</reference>
<evidence type="ECO:0000313" key="2">
    <source>
        <dbReference type="Proteomes" id="UP001054945"/>
    </source>
</evidence>
<protein>
    <submittedName>
        <fullName evidence="1">Uncharacterized protein</fullName>
    </submittedName>
</protein>
<organism evidence="1 2">
    <name type="scientific">Caerostris extrusa</name>
    <name type="common">Bark spider</name>
    <name type="synonym">Caerostris bankana</name>
    <dbReference type="NCBI Taxonomy" id="172846"/>
    <lineage>
        <taxon>Eukaryota</taxon>
        <taxon>Metazoa</taxon>
        <taxon>Ecdysozoa</taxon>
        <taxon>Arthropoda</taxon>
        <taxon>Chelicerata</taxon>
        <taxon>Arachnida</taxon>
        <taxon>Araneae</taxon>
        <taxon>Araneomorphae</taxon>
        <taxon>Entelegynae</taxon>
        <taxon>Araneoidea</taxon>
        <taxon>Araneidae</taxon>
        <taxon>Caerostris</taxon>
    </lineage>
</organism>
<gene>
    <name evidence="1" type="ORF">CEXT_583101</name>
</gene>